<feature type="transmembrane region" description="Helical" evidence="2">
    <location>
        <begin position="189"/>
        <end position="211"/>
    </location>
</feature>
<dbReference type="Pfam" id="PF14770">
    <property type="entry name" value="TMEM18"/>
    <property type="match status" value="1"/>
</dbReference>
<feature type="region of interest" description="Disordered" evidence="1">
    <location>
        <begin position="46"/>
        <end position="68"/>
    </location>
</feature>
<comment type="caution">
    <text evidence="3">The sequence shown here is derived from an EMBL/GenBank/DDBJ whole genome shotgun (WGS) entry which is preliminary data.</text>
</comment>
<keyword evidence="2" id="KW-0472">Membrane</keyword>
<keyword evidence="2" id="KW-0812">Transmembrane</keyword>
<keyword evidence="2" id="KW-1133">Transmembrane helix</keyword>
<feature type="transmembrane region" description="Helical" evidence="2">
    <location>
        <begin position="150"/>
        <end position="169"/>
    </location>
</feature>
<sequence>MASEQSNASQDTSSQFWIDFWDTLYQFTHPFSSTFFDSLFDSKDDATTSTEQQQQPPSPSSSSSQDAMHFPNKASFEKFWKGLQHGQYHHDTHPTTLADHVLAIWTDVKAASLGFLEAVDWQQTWIQMILTLHVLVFVTIILLRNRPNALAGMLFCTILLAAMSEPLNGVGNRHWKLFSDDNYFDTHGIFTSLVWATPLLGNALLAVLFLLRSTLQMLVKIKRAQLQETRKKKQK</sequence>
<organism evidence="3 4">
    <name type="scientific">Podila minutissima</name>
    <dbReference type="NCBI Taxonomy" id="64525"/>
    <lineage>
        <taxon>Eukaryota</taxon>
        <taxon>Fungi</taxon>
        <taxon>Fungi incertae sedis</taxon>
        <taxon>Mucoromycota</taxon>
        <taxon>Mortierellomycotina</taxon>
        <taxon>Mortierellomycetes</taxon>
        <taxon>Mortierellales</taxon>
        <taxon>Mortierellaceae</taxon>
        <taxon>Podila</taxon>
    </lineage>
</organism>
<evidence type="ECO:0000256" key="2">
    <source>
        <dbReference type="SAM" id="Phobius"/>
    </source>
</evidence>
<keyword evidence="4" id="KW-1185">Reference proteome</keyword>
<dbReference type="InterPro" id="IPR026721">
    <property type="entry name" value="TMEM18"/>
</dbReference>
<reference evidence="3" key="1">
    <citation type="journal article" date="2020" name="Fungal Divers.">
        <title>Resolving the Mortierellaceae phylogeny through synthesis of multi-gene phylogenetics and phylogenomics.</title>
        <authorList>
            <person name="Vandepol N."/>
            <person name="Liber J."/>
            <person name="Desiro A."/>
            <person name="Na H."/>
            <person name="Kennedy M."/>
            <person name="Barry K."/>
            <person name="Grigoriev I.V."/>
            <person name="Miller A.N."/>
            <person name="O'Donnell K."/>
            <person name="Stajich J.E."/>
            <person name="Bonito G."/>
        </authorList>
    </citation>
    <scope>NUCLEOTIDE SEQUENCE</scope>
    <source>
        <strain evidence="3">NVP1</strain>
    </source>
</reference>
<dbReference type="Proteomes" id="UP000696485">
    <property type="component" value="Unassembled WGS sequence"/>
</dbReference>
<evidence type="ECO:0000256" key="1">
    <source>
        <dbReference type="SAM" id="MobiDB-lite"/>
    </source>
</evidence>
<dbReference type="AlphaFoldDB" id="A0A9P5SCR3"/>
<accession>A0A9P5SCR3</accession>
<proteinExistence type="predicted"/>
<dbReference type="EMBL" id="JAAAUY010001675">
    <property type="protein sequence ID" value="KAF9320729.1"/>
    <property type="molecule type" value="Genomic_DNA"/>
</dbReference>
<protein>
    <recommendedName>
        <fullName evidence="5">Transmembrane protein 18</fullName>
    </recommendedName>
</protein>
<feature type="compositionally biased region" description="Low complexity" evidence="1">
    <location>
        <begin position="52"/>
        <end position="65"/>
    </location>
</feature>
<feature type="transmembrane region" description="Helical" evidence="2">
    <location>
        <begin position="125"/>
        <end position="143"/>
    </location>
</feature>
<evidence type="ECO:0008006" key="5">
    <source>
        <dbReference type="Google" id="ProtNLM"/>
    </source>
</evidence>
<gene>
    <name evidence="3" type="ORF">BG006_002730</name>
</gene>
<evidence type="ECO:0000313" key="3">
    <source>
        <dbReference type="EMBL" id="KAF9320729.1"/>
    </source>
</evidence>
<evidence type="ECO:0000313" key="4">
    <source>
        <dbReference type="Proteomes" id="UP000696485"/>
    </source>
</evidence>
<name>A0A9P5SCR3_9FUNG</name>